<dbReference type="RefSeq" id="WP_307254962.1">
    <property type="nucleotide sequence ID" value="NZ_JAUSTO010000010.1"/>
</dbReference>
<dbReference type="EMBL" id="JAUSTO010000010">
    <property type="protein sequence ID" value="MDQ0152974.1"/>
    <property type="molecule type" value="Genomic_DNA"/>
</dbReference>
<accession>A0AAE3VB12</accession>
<dbReference type="Pfam" id="PF14897">
    <property type="entry name" value="EpsG"/>
    <property type="match status" value="1"/>
</dbReference>
<feature type="transmembrane region" description="Helical" evidence="1">
    <location>
        <begin position="246"/>
        <end position="269"/>
    </location>
</feature>
<feature type="transmembrane region" description="Helical" evidence="1">
    <location>
        <begin position="335"/>
        <end position="353"/>
    </location>
</feature>
<feature type="transmembrane region" description="Helical" evidence="1">
    <location>
        <begin position="106"/>
        <end position="123"/>
    </location>
</feature>
<keyword evidence="1" id="KW-0812">Transmembrane</keyword>
<dbReference type="AlphaFoldDB" id="A0AAE3VB12"/>
<organism evidence="2 3">
    <name type="scientific">Moryella indoligenes</name>
    <dbReference type="NCBI Taxonomy" id="371674"/>
    <lineage>
        <taxon>Bacteria</taxon>
        <taxon>Bacillati</taxon>
        <taxon>Bacillota</taxon>
        <taxon>Clostridia</taxon>
        <taxon>Lachnospirales</taxon>
        <taxon>Lachnospiraceae</taxon>
        <taxon>Moryella</taxon>
    </lineage>
</organism>
<evidence type="ECO:0000313" key="3">
    <source>
        <dbReference type="Proteomes" id="UP001241537"/>
    </source>
</evidence>
<feature type="transmembrane region" description="Helical" evidence="1">
    <location>
        <begin position="206"/>
        <end position="225"/>
    </location>
</feature>
<name>A0AAE3VB12_9FIRM</name>
<comment type="caution">
    <text evidence="2">The sequence shown here is derived from an EMBL/GenBank/DDBJ whole genome shotgun (WGS) entry which is preliminary data.</text>
</comment>
<evidence type="ECO:0008006" key="4">
    <source>
        <dbReference type="Google" id="ProtNLM"/>
    </source>
</evidence>
<sequence length="368" mass="42789">MIYLSVVPALLISALCYEKSRARYHNTTLLLYLLSAFVFLPLLLISGLRGAEVGLDTQSYLELFQHIREQSFSELLVLNSHGTARKEIGYEFFCKFLSLLNKSGQISLFAMALLFLLCFWHMINSLSESPFLSIAVFYGSGLYISSLNIARQMVAVAFIAYMYFMLLKKKHLAAILCCLSAFLFHRSSMIAAAIILLFFFLPVRRWIFGLVSAMALSFPFAFLILQKFYSIIPKRYARYLLYTEGLHFGLVTVLWGLEFLLVLYLLSFIPDKQDSLTRYDRHIFCCAVFTVLYISATFSGGIVRYADRMGFYFQFGTMFIFSAAAERLRRTQPRFIYFLYACIVYALFIFWIYRHVSQDISYHYQFFF</sequence>
<keyword evidence="3" id="KW-1185">Reference proteome</keyword>
<keyword evidence="1" id="KW-1133">Transmembrane helix</keyword>
<evidence type="ECO:0000313" key="2">
    <source>
        <dbReference type="EMBL" id="MDQ0152974.1"/>
    </source>
</evidence>
<dbReference type="InterPro" id="IPR049458">
    <property type="entry name" value="EpsG-like"/>
</dbReference>
<reference evidence="2" key="1">
    <citation type="submission" date="2023-07" db="EMBL/GenBank/DDBJ databases">
        <title>Genomic Encyclopedia of Type Strains, Phase IV (KMG-IV): sequencing the most valuable type-strain genomes for metagenomic binning, comparative biology and taxonomic classification.</title>
        <authorList>
            <person name="Goeker M."/>
        </authorList>
    </citation>
    <scope>NUCLEOTIDE SEQUENCE</scope>
    <source>
        <strain evidence="2">DSM 19659</strain>
    </source>
</reference>
<evidence type="ECO:0000256" key="1">
    <source>
        <dbReference type="SAM" id="Phobius"/>
    </source>
</evidence>
<gene>
    <name evidence="2" type="ORF">J2S20_001680</name>
</gene>
<dbReference type="Proteomes" id="UP001241537">
    <property type="component" value="Unassembled WGS sequence"/>
</dbReference>
<feature type="transmembrane region" description="Helical" evidence="1">
    <location>
        <begin position="143"/>
        <end position="166"/>
    </location>
</feature>
<feature type="transmembrane region" description="Helical" evidence="1">
    <location>
        <begin position="281"/>
        <end position="303"/>
    </location>
</feature>
<feature type="transmembrane region" description="Helical" evidence="1">
    <location>
        <begin position="26"/>
        <end position="45"/>
    </location>
</feature>
<feature type="transmembrane region" description="Helical" evidence="1">
    <location>
        <begin position="173"/>
        <end position="200"/>
    </location>
</feature>
<protein>
    <recommendedName>
        <fullName evidence="4">EpsG family protein</fullName>
    </recommendedName>
</protein>
<proteinExistence type="predicted"/>
<keyword evidence="1" id="KW-0472">Membrane</keyword>